<organism evidence="2 3">
    <name type="scientific">Stentor coeruleus</name>
    <dbReference type="NCBI Taxonomy" id="5963"/>
    <lineage>
        <taxon>Eukaryota</taxon>
        <taxon>Sar</taxon>
        <taxon>Alveolata</taxon>
        <taxon>Ciliophora</taxon>
        <taxon>Postciliodesmatophora</taxon>
        <taxon>Heterotrichea</taxon>
        <taxon>Heterotrichida</taxon>
        <taxon>Stentoridae</taxon>
        <taxon>Stentor</taxon>
    </lineage>
</organism>
<sequence length="259" mass="30079">MVKAISKSRGKGSQNAKQKKGQSKHQVRSHSSKNKKKSRTACKKLESNPQHGSKLPFNLILESFCRGDDMIPKREFFNAFIIRCIGRFCRRLVEGEIPKKTSIKIDRDNNSHCTFWEKGLKLYRSQKETIQEISKVPDILAGNQNQNKNITRPLAVRSFNNNFCKSFFENSVAQSIFNLILMIFFTDINPESLAERFRFNCCKNLAHDSACVKKWWDLEKYMKESYLKDLGVEVFPDHNINELAPEILMQSTEEIDEFN</sequence>
<evidence type="ECO:0000313" key="3">
    <source>
        <dbReference type="Proteomes" id="UP000187209"/>
    </source>
</evidence>
<dbReference type="EMBL" id="MPUH01001283">
    <property type="protein sequence ID" value="OMJ68777.1"/>
    <property type="molecule type" value="Genomic_DNA"/>
</dbReference>
<dbReference type="AlphaFoldDB" id="A0A1R2AW95"/>
<accession>A0A1R2AW95</accession>
<feature type="region of interest" description="Disordered" evidence="1">
    <location>
        <begin position="1"/>
        <end position="50"/>
    </location>
</feature>
<gene>
    <name evidence="2" type="ORF">SteCoe_33680</name>
</gene>
<evidence type="ECO:0000256" key="1">
    <source>
        <dbReference type="SAM" id="MobiDB-lite"/>
    </source>
</evidence>
<proteinExistence type="predicted"/>
<evidence type="ECO:0000313" key="2">
    <source>
        <dbReference type="EMBL" id="OMJ68777.1"/>
    </source>
</evidence>
<keyword evidence="3" id="KW-1185">Reference proteome</keyword>
<reference evidence="2 3" key="1">
    <citation type="submission" date="2016-11" db="EMBL/GenBank/DDBJ databases">
        <title>The macronuclear genome of Stentor coeruleus: a giant cell with tiny introns.</title>
        <authorList>
            <person name="Slabodnick M."/>
            <person name="Ruby J.G."/>
            <person name="Reiff S.B."/>
            <person name="Swart E.C."/>
            <person name="Gosai S."/>
            <person name="Prabakaran S."/>
            <person name="Witkowska E."/>
            <person name="Larue G.E."/>
            <person name="Fisher S."/>
            <person name="Freeman R.M."/>
            <person name="Gunawardena J."/>
            <person name="Chu W."/>
            <person name="Stover N.A."/>
            <person name="Gregory B.D."/>
            <person name="Nowacki M."/>
            <person name="Derisi J."/>
            <person name="Roy S.W."/>
            <person name="Marshall W.F."/>
            <person name="Sood P."/>
        </authorList>
    </citation>
    <scope>NUCLEOTIDE SEQUENCE [LARGE SCALE GENOMIC DNA]</scope>
    <source>
        <strain evidence="2">WM001</strain>
    </source>
</reference>
<feature type="compositionally biased region" description="Basic residues" evidence="1">
    <location>
        <begin position="1"/>
        <end position="10"/>
    </location>
</feature>
<dbReference type="Proteomes" id="UP000187209">
    <property type="component" value="Unassembled WGS sequence"/>
</dbReference>
<comment type="caution">
    <text evidence="2">The sequence shown here is derived from an EMBL/GenBank/DDBJ whole genome shotgun (WGS) entry which is preliminary data.</text>
</comment>
<name>A0A1R2AW95_9CILI</name>
<feature type="compositionally biased region" description="Basic residues" evidence="1">
    <location>
        <begin position="17"/>
        <end position="42"/>
    </location>
</feature>
<protein>
    <submittedName>
        <fullName evidence="2">Uncharacterized protein</fullName>
    </submittedName>
</protein>